<dbReference type="SUPFAM" id="SSF81383">
    <property type="entry name" value="F-box domain"/>
    <property type="match status" value="1"/>
</dbReference>
<dbReference type="PROSITE" id="PS50181">
    <property type="entry name" value="FBOX"/>
    <property type="match status" value="1"/>
</dbReference>
<feature type="domain" description="F-box" evidence="1">
    <location>
        <begin position="1"/>
        <end position="50"/>
    </location>
</feature>
<dbReference type="SUPFAM" id="SSF52058">
    <property type="entry name" value="L domain-like"/>
    <property type="match status" value="1"/>
</dbReference>
<protein>
    <recommendedName>
        <fullName evidence="1">F-box domain-containing protein</fullName>
    </recommendedName>
</protein>
<sequence>MITISYLPPEIFIQILQCLGRNSKSLVRVTAVCIQWRVVAINTPYLWTDITIHLKELSESQFLILLNTLDMFLSRTGDLLLDVHWYSRATDKEMAYIEPIYHLFREKAPFHRWKTLSLGLPREFRCKLSNLREVDNFSNLESLVLLRAPPIAYLDLLSSTITPKLVSLEFRHNVKCQPELTTQYAKLFAHAKTFRSARGSILPSIPLPPSLTRLRLWEMPSQPILNVEHLSIKEEIPMETVVAMKYPNLRALGFHPIALLEGRTMSLPKLRWLGFRGNSFPCLKAINAPVLHNLNIYDHESTEPVGEELVLALAGGFTAPKLYGLTMDLPLERKVITRIVKLFPCLKNIALILRDAIEGETTFNDLFFQSSEEGGDYERPCPSLISLYIKLKVVPDDMLRWKRYAKHTARSVGDPFRVLTSEWPGGKYIRVVGHHLGPVEDFSLSYD</sequence>
<dbReference type="InterPro" id="IPR001810">
    <property type="entry name" value="F-box_dom"/>
</dbReference>
<dbReference type="HOGENOM" id="CLU_612755_0_0_1"/>
<gene>
    <name evidence="2" type="ORF">M408DRAFT_321004</name>
</gene>
<dbReference type="AlphaFoldDB" id="A0A0C2WAI6"/>
<dbReference type="InterPro" id="IPR036047">
    <property type="entry name" value="F-box-like_dom_sf"/>
</dbReference>
<dbReference type="Pfam" id="PF12937">
    <property type="entry name" value="F-box-like"/>
    <property type="match status" value="1"/>
</dbReference>
<organism evidence="2 3">
    <name type="scientific">Serendipita vermifera MAFF 305830</name>
    <dbReference type="NCBI Taxonomy" id="933852"/>
    <lineage>
        <taxon>Eukaryota</taxon>
        <taxon>Fungi</taxon>
        <taxon>Dikarya</taxon>
        <taxon>Basidiomycota</taxon>
        <taxon>Agaricomycotina</taxon>
        <taxon>Agaricomycetes</taxon>
        <taxon>Sebacinales</taxon>
        <taxon>Serendipitaceae</taxon>
        <taxon>Serendipita</taxon>
    </lineage>
</organism>
<accession>A0A0C2WAI6</accession>
<name>A0A0C2WAI6_SERVB</name>
<dbReference type="Gene3D" id="1.20.1280.50">
    <property type="match status" value="1"/>
</dbReference>
<dbReference type="Proteomes" id="UP000054097">
    <property type="component" value="Unassembled WGS sequence"/>
</dbReference>
<dbReference type="OrthoDB" id="2269034at2759"/>
<reference evidence="3" key="2">
    <citation type="submission" date="2015-01" db="EMBL/GenBank/DDBJ databases">
        <title>Evolutionary Origins and Diversification of the Mycorrhizal Mutualists.</title>
        <authorList>
            <consortium name="DOE Joint Genome Institute"/>
            <consortium name="Mycorrhizal Genomics Consortium"/>
            <person name="Kohler A."/>
            <person name="Kuo A."/>
            <person name="Nagy L.G."/>
            <person name="Floudas D."/>
            <person name="Copeland A."/>
            <person name="Barry K.W."/>
            <person name="Cichocki N."/>
            <person name="Veneault-Fourrey C."/>
            <person name="LaButti K."/>
            <person name="Lindquist E.A."/>
            <person name="Lipzen A."/>
            <person name="Lundell T."/>
            <person name="Morin E."/>
            <person name="Murat C."/>
            <person name="Riley R."/>
            <person name="Ohm R."/>
            <person name="Sun H."/>
            <person name="Tunlid A."/>
            <person name="Henrissat B."/>
            <person name="Grigoriev I.V."/>
            <person name="Hibbett D.S."/>
            <person name="Martin F."/>
        </authorList>
    </citation>
    <scope>NUCLEOTIDE SEQUENCE [LARGE SCALE GENOMIC DNA]</scope>
    <source>
        <strain evidence="3">MAFF 305830</strain>
    </source>
</reference>
<evidence type="ECO:0000313" key="2">
    <source>
        <dbReference type="EMBL" id="KIM23453.1"/>
    </source>
</evidence>
<proteinExistence type="predicted"/>
<reference evidence="2 3" key="1">
    <citation type="submission" date="2014-04" db="EMBL/GenBank/DDBJ databases">
        <authorList>
            <consortium name="DOE Joint Genome Institute"/>
            <person name="Kuo A."/>
            <person name="Zuccaro A."/>
            <person name="Kohler A."/>
            <person name="Nagy L.G."/>
            <person name="Floudas D."/>
            <person name="Copeland A."/>
            <person name="Barry K.W."/>
            <person name="Cichocki N."/>
            <person name="Veneault-Fourrey C."/>
            <person name="LaButti K."/>
            <person name="Lindquist E.A."/>
            <person name="Lipzen A."/>
            <person name="Lundell T."/>
            <person name="Morin E."/>
            <person name="Murat C."/>
            <person name="Sun H."/>
            <person name="Tunlid A."/>
            <person name="Henrissat B."/>
            <person name="Grigoriev I.V."/>
            <person name="Hibbett D.S."/>
            <person name="Martin F."/>
            <person name="Nordberg H.P."/>
            <person name="Cantor M.N."/>
            <person name="Hua S.X."/>
        </authorList>
    </citation>
    <scope>NUCLEOTIDE SEQUENCE [LARGE SCALE GENOMIC DNA]</scope>
    <source>
        <strain evidence="2 3">MAFF 305830</strain>
    </source>
</reference>
<dbReference type="EMBL" id="KN824337">
    <property type="protein sequence ID" value="KIM23453.1"/>
    <property type="molecule type" value="Genomic_DNA"/>
</dbReference>
<evidence type="ECO:0000313" key="3">
    <source>
        <dbReference type="Proteomes" id="UP000054097"/>
    </source>
</evidence>
<keyword evidence="3" id="KW-1185">Reference proteome</keyword>
<evidence type="ECO:0000259" key="1">
    <source>
        <dbReference type="PROSITE" id="PS50181"/>
    </source>
</evidence>